<accession>H8H3C7</accession>
<evidence type="ECO:0000313" key="2">
    <source>
        <dbReference type="Proteomes" id="UP000007575"/>
    </source>
</evidence>
<dbReference type="Proteomes" id="UP000007575">
    <property type="component" value="Plasmid P3"/>
</dbReference>
<sequence length="103" mass="11604">MHQHQETGAWNAWEARERAIRAVRTHAVIGPQVRAAVQASERAQQATRTAARRQQHALRGVARQHLRDAVALAREIAQPFYPYPVTDFDVRCIVLGVLHPPQA</sequence>
<gene>
    <name evidence="1" type="ordered locus">DGo_PC0232</name>
</gene>
<dbReference type="AlphaFoldDB" id="H8H3C7"/>
<organism evidence="1 2">
    <name type="scientific">Deinococcus gobiensis (strain DSM 21396 / JCM 16679 / CGMCC 1.7299 / I-0)</name>
    <dbReference type="NCBI Taxonomy" id="745776"/>
    <lineage>
        <taxon>Bacteria</taxon>
        <taxon>Thermotogati</taxon>
        <taxon>Deinococcota</taxon>
        <taxon>Deinococci</taxon>
        <taxon>Deinococcales</taxon>
        <taxon>Deinococcaceae</taxon>
        <taxon>Deinococcus</taxon>
    </lineage>
</organism>
<proteinExistence type="predicted"/>
<reference evidence="1 2" key="1">
    <citation type="journal article" date="2012" name="PLoS ONE">
        <title>Genome sequence and transcriptome analysis of the radioresistant bacterium Deinococcus gobiensis: insights into the extreme environmental adaptations.</title>
        <authorList>
            <person name="Yuan M."/>
            <person name="Chen M."/>
            <person name="Zhang W."/>
            <person name="Lu W."/>
            <person name="Wang J."/>
            <person name="Yang M."/>
            <person name="Zhao P."/>
            <person name="Tang R."/>
            <person name="Li X."/>
            <person name="Hao Y."/>
            <person name="Zhou Z."/>
            <person name="Zhan Y."/>
            <person name="Yu H."/>
            <person name="Teng C."/>
            <person name="Yan Y."/>
            <person name="Ping S."/>
            <person name="Wang Y."/>
            <person name="Lin M."/>
        </authorList>
    </citation>
    <scope>NUCLEOTIDE SEQUENCE [LARGE SCALE GENOMIC DNA]</scope>
    <source>
        <strain evidence="2">DSM 21396 / JCM 16679 / CGMCC 1.7299 / I-0</strain>
        <plasmid evidence="1">P3</plasmid>
    </source>
</reference>
<keyword evidence="1" id="KW-0614">Plasmid</keyword>
<evidence type="ECO:0000313" key="1">
    <source>
        <dbReference type="EMBL" id="AFD28024.1"/>
    </source>
</evidence>
<protein>
    <submittedName>
        <fullName evidence="1">Uncharacterized protein</fullName>
    </submittedName>
</protein>
<geneLocation type="plasmid" evidence="1 2">
    <name>P3</name>
</geneLocation>
<dbReference type="HOGENOM" id="CLU_2259134_0_0_0"/>
<dbReference type="EMBL" id="CP002194">
    <property type="protein sequence ID" value="AFD28024.1"/>
    <property type="molecule type" value="Genomic_DNA"/>
</dbReference>
<keyword evidence="2" id="KW-1185">Reference proteome</keyword>
<name>H8H3C7_DEIGI</name>
<dbReference type="KEGG" id="dgo:DGo_PC0232"/>